<dbReference type="OrthoDB" id="1495450at2"/>
<keyword evidence="1" id="KW-0472">Membrane</keyword>
<dbReference type="InterPro" id="IPR045494">
    <property type="entry name" value="DUF6436"/>
</dbReference>
<dbReference type="Proteomes" id="UP000315017">
    <property type="component" value="Chromosome"/>
</dbReference>
<organism evidence="3 4">
    <name type="scientific">Anatilimnocola aggregata</name>
    <dbReference type="NCBI Taxonomy" id="2528021"/>
    <lineage>
        <taxon>Bacteria</taxon>
        <taxon>Pseudomonadati</taxon>
        <taxon>Planctomycetota</taxon>
        <taxon>Planctomycetia</taxon>
        <taxon>Pirellulales</taxon>
        <taxon>Pirellulaceae</taxon>
        <taxon>Anatilimnocola</taxon>
    </lineage>
</organism>
<dbReference type="EMBL" id="CP036274">
    <property type="protein sequence ID" value="QDU27833.1"/>
    <property type="molecule type" value="Genomic_DNA"/>
</dbReference>
<proteinExistence type="predicted"/>
<dbReference type="AlphaFoldDB" id="A0A517YC60"/>
<evidence type="ECO:0000313" key="3">
    <source>
        <dbReference type="EMBL" id="QDU27833.1"/>
    </source>
</evidence>
<dbReference type="SUPFAM" id="SSF52833">
    <property type="entry name" value="Thioredoxin-like"/>
    <property type="match status" value="1"/>
</dbReference>
<dbReference type="KEGG" id="aagg:ETAA8_29240"/>
<reference evidence="3 4" key="1">
    <citation type="submission" date="2019-02" db="EMBL/GenBank/DDBJ databases">
        <title>Deep-cultivation of Planctomycetes and their phenomic and genomic characterization uncovers novel biology.</title>
        <authorList>
            <person name="Wiegand S."/>
            <person name="Jogler M."/>
            <person name="Boedeker C."/>
            <person name="Pinto D."/>
            <person name="Vollmers J."/>
            <person name="Rivas-Marin E."/>
            <person name="Kohn T."/>
            <person name="Peeters S.H."/>
            <person name="Heuer A."/>
            <person name="Rast P."/>
            <person name="Oberbeckmann S."/>
            <person name="Bunk B."/>
            <person name="Jeske O."/>
            <person name="Meyerdierks A."/>
            <person name="Storesund J.E."/>
            <person name="Kallscheuer N."/>
            <person name="Luecker S."/>
            <person name="Lage O.M."/>
            <person name="Pohl T."/>
            <person name="Merkel B.J."/>
            <person name="Hornburger P."/>
            <person name="Mueller R.-W."/>
            <person name="Bruemmer F."/>
            <person name="Labrenz M."/>
            <person name="Spormann A.M."/>
            <person name="Op den Camp H."/>
            <person name="Overmann J."/>
            <person name="Amann R."/>
            <person name="Jetten M.S.M."/>
            <person name="Mascher T."/>
            <person name="Medema M.H."/>
            <person name="Devos D.P."/>
            <person name="Kaster A.-K."/>
            <person name="Ovreas L."/>
            <person name="Rohde M."/>
            <person name="Galperin M.Y."/>
            <person name="Jogler C."/>
        </authorList>
    </citation>
    <scope>NUCLEOTIDE SEQUENCE [LARGE SCALE GENOMIC DNA]</scope>
    <source>
        <strain evidence="3 4">ETA_A8</strain>
    </source>
</reference>
<gene>
    <name evidence="3" type="ORF">ETAA8_29240</name>
</gene>
<accession>A0A517YC60</accession>
<dbReference type="PROSITE" id="PS51352">
    <property type="entry name" value="THIOREDOXIN_2"/>
    <property type="match status" value="1"/>
</dbReference>
<sequence length="245" mass="27194">MRAEKSGAAQWPRYGYAVKDLNFTVNECAMNRVMTWGLLLGGEAALAVLVGATFWYQDAQYSLPTPRPLELVQPALGEVVELPELNHLRVDDIDPRPTLLHFFNPSCPCSRFNLTHVRELIHEFGPRVKVVAVLQTKQDTTALSEFKQLKLPCPALVDRQGNLAQRLGVYSTPQAVVLDAQGTLFYRGNYNLSRYCIAPDSQFVVRALKACLADEPLPRFEPIAMVAQGCPLPNAAHVVQEKPAP</sequence>
<evidence type="ECO:0000256" key="1">
    <source>
        <dbReference type="SAM" id="Phobius"/>
    </source>
</evidence>
<keyword evidence="4" id="KW-1185">Reference proteome</keyword>
<dbReference type="CDD" id="cd02966">
    <property type="entry name" value="TlpA_like_family"/>
    <property type="match status" value="1"/>
</dbReference>
<feature type="domain" description="Thioredoxin" evidence="2">
    <location>
        <begin position="61"/>
        <end position="213"/>
    </location>
</feature>
<evidence type="ECO:0000259" key="2">
    <source>
        <dbReference type="PROSITE" id="PS51352"/>
    </source>
</evidence>
<keyword evidence="1" id="KW-0812">Transmembrane</keyword>
<dbReference type="Gene3D" id="3.40.30.10">
    <property type="entry name" value="Glutaredoxin"/>
    <property type="match status" value="1"/>
</dbReference>
<feature type="transmembrane region" description="Helical" evidence="1">
    <location>
        <begin position="36"/>
        <end position="56"/>
    </location>
</feature>
<dbReference type="InterPro" id="IPR036249">
    <property type="entry name" value="Thioredoxin-like_sf"/>
</dbReference>
<keyword evidence="1" id="KW-1133">Transmembrane helix</keyword>
<dbReference type="GO" id="GO:0016491">
    <property type="term" value="F:oxidoreductase activity"/>
    <property type="evidence" value="ECO:0007669"/>
    <property type="project" value="InterPro"/>
</dbReference>
<protein>
    <submittedName>
        <fullName evidence="3">AhpC/TSA family protein</fullName>
    </submittedName>
</protein>
<dbReference type="GO" id="GO:0016209">
    <property type="term" value="F:antioxidant activity"/>
    <property type="evidence" value="ECO:0007669"/>
    <property type="project" value="InterPro"/>
</dbReference>
<dbReference type="InterPro" id="IPR013766">
    <property type="entry name" value="Thioredoxin_domain"/>
</dbReference>
<dbReference type="Pfam" id="PF20029">
    <property type="entry name" value="DUF6436"/>
    <property type="match status" value="1"/>
</dbReference>
<evidence type="ECO:0000313" key="4">
    <source>
        <dbReference type="Proteomes" id="UP000315017"/>
    </source>
</evidence>
<name>A0A517YC60_9BACT</name>